<dbReference type="AlphaFoldDB" id="A0A150PHK8"/>
<dbReference type="InterPro" id="IPR027417">
    <property type="entry name" value="P-loop_NTPase"/>
</dbReference>
<gene>
    <name evidence="2" type="ORF">BE04_34990</name>
</gene>
<dbReference type="InterPro" id="IPR025669">
    <property type="entry name" value="AAA_dom"/>
</dbReference>
<accession>A0A150PHK8</accession>
<dbReference type="PANTHER" id="PTHR13696:SF52">
    <property type="entry name" value="PARA FAMILY PROTEIN CT_582"/>
    <property type="match status" value="1"/>
</dbReference>
<evidence type="ECO:0000313" key="3">
    <source>
        <dbReference type="Proteomes" id="UP000075604"/>
    </source>
</evidence>
<evidence type="ECO:0000259" key="1">
    <source>
        <dbReference type="Pfam" id="PF13614"/>
    </source>
</evidence>
<protein>
    <submittedName>
        <fullName evidence="2">Chromosome partitioning protein</fullName>
    </submittedName>
</protein>
<name>A0A150PHK8_SORCE</name>
<evidence type="ECO:0000313" key="2">
    <source>
        <dbReference type="EMBL" id="KYF55173.1"/>
    </source>
</evidence>
<comment type="caution">
    <text evidence="2">The sequence shown here is derived from an EMBL/GenBank/DDBJ whole genome shotgun (WGS) entry which is preliminary data.</text>
</comment>
<dbReference type="Proteomes" id="UP000075604">
    <property type="component" value="Unassembled WGS sequence"/>
</dbReference>
<dbReference type="EMBL" id="JELX01002505">
    <property type="protein sequence ID" value="KYF55173.1"/>
    <property type="molecule type" value="Genomic_DNA"/>
</dbReference>
<dbReference type="SUPFAM" id="SSF52540">
    <property type="entry name" value="P-loop containing nucleoside triphosphate hydrolases"/>
    <property type="match status" value="1"/>
</dbReference>
<reference evidence="2 3" key="1">
    <citation type="submission" date="2014-02" db="EMBL/GenBank/DDBJ databases">
        <title>The small core and large imbalanced accessory genome model reveals a collaborative survival strategy of Sorangium cellulosum strains in nature.</title>
        <authorList>
            <person name="Han K."/>
            <person name="Peng R."/>
            <person name="Blom J."/>
            <person name="Li Y.-Z."/>
        </authorList>
    </citation>
    <scope>NUCLEOTIDE SEQUENCE [LARGE SCALE GENOMIC DNA]</scope>
    <source>
        <strain evidence="2 3">So0157-18</strain>
    </source>
</reference>
<organism evidence="2 3">
    <name type="scientific">Sorangium cellulosum</name>
    <name type="common">Polyangium cellulosum</name>
    <dbReference type="NCBI Taxonomy" id="56"/>
    <lineage>
        <taxon>Bacteria</taxon>
        <taxon>Pseudomonadati</taxon>
        <taxon>Myxococcota</taxon>
        <taxon>Polyangia</taxon>
        <taxon>Polyangiales</taxon>
        <taxon>Polyangiaceae</taxon>
        <taxon>Sorangium</taxon>
    </lineage>
</organism>
<feature type="domain" description="AAA" evidence="1">
    <location>
        <begin position="31"/>
        <end position="224"/>
    </location>
</feature>
<dbReference type="Pfam" id="PF13614">
    <property type="entry name" value="AAA_31"/>
    <property type="match status" value="1"/>
</dbReference>
<dbReference type="PANTHER" id="PTHR13696">
    <property type="entry name" value="P-LOOP CONTAINING NUCLEOSIDE TRIPHOSPHATE HYDROLASE"/>
    <property type="match status" value="1"/>
</dbReference>
<dbReference type="InterPro" id="IPR050678">
    <property type="entry name" value="DNA_Partitioning_ATPase"/>
</dbReference>
<dbReference type="Gene3D" id="3.40.50.300">
    <property type="entry name" value="P-loop containing nucleotide triphosphate hydrolases"/>
    <property type="match status" value="1"/>
</dbReference>
<sequence>MTTSLEKVLERHAQILESAFVQPAGQKFRSYAISNLRGGVGKSSIAFNLAYEISREHALLVTDVCPQRNMTELLLGDFKPKATLYNALQPIILGPAFGEPPEDLAYRVSQYCDDFKGGKGCWVIAGNSELFAFPSMLYQQLNVAHGQNKQEAVRNLLGGLKKLLDKEANDKKCEKILIDTSPFYAGGTHLAWCAVEALIIPVRVDEHSMESMELMMRQLSEQQRDFRLWNDRAGSLPTPKIAAVVMTMVGSKSQKKATPDQASRMYIERAIGIAEEFAHLFAHPDPSDAFVLTDDFHSAGRISGAKRIPIAELKVRAFHTVENKRLQVNASVTRYQRQLKYLASMI</sequence>
<dbReference type="CDD" id="cd02042">
    <property type="entry name" value="ParAB_family"/>
    <property type="match status" value="1"/>
</dbReference>
<proteinExistence type="predicted"/>